<keyword evidence="5" id="KW-1185">Reference proteome</keyword>
<evidence type="ECO:0000313" key="5">
    <source>
        <dbReference type="Proteomes" id="UP000722485"/>
    </source>
</evidence>
<dbReference type="Pfam" id="PF23276">
    <property type="entry name" value="TPR_24"/>
    <property type="match status" value="1"/>
</dbReference>
<accession>A0A9P5HBE4</accession>
<dbReference type="EMBL" id="JAANBB010000208">
    <property type="protein sequence ID" value="KAF7546576.1"/>
    <property type="molecule type" value="Genomic_DNA"/>
</dbReference>
<dbReference type="OrthoDB" id="747253at2759"/>
<reference evidence="4" key="1">
    <citation type="submission" date="2020-03" db="EMBL/GenBank/DDBJ databases">
        <title>Draft Genome Sequence of Cylindrodendrum hubeiense.</title>
        <authorList>
            <person name="Buettner E."/>
            <person name="Kellner H."/>
        </authorList>
    </citation>
    <scope>NUCLEOTIDE SEQUENCE</scope>
    <source>
        <strain evidence="4">IHI 201604</strain>
    </source>
</reference>
<name>A0A9P5HBE4_9HYPO</name>
<feature type="region of interest" description="Disordered" evidence="2">
    <location>
        <begin position="36"/>
        <end position="74"/>
    </location>
</feature>
<evidence type="ECO:0000256" key="2">
    <source>
        <dbReference type="SAM" id="MobiDB-lite"/>
    </source>
</evidence>
<organism evidence="4 5">
    <name type="scientific">Cylindrodendrum hubeiense</name>
    <dbReference type="NCBI Taxonomy" id="595255"/>
    <lineage>
        <taxon>Eukaryota</taxon>
        <taxon>Fungi</taxon>
        <taxon>Dikarya</taxon>
        <taxon>Ascomycota</taxon>
        <taxon>Pezizomycotina</taxon>
        <taxon>Sordariomycetes</taxon>
        <taxon>Hypocreomycetidae</taxon>
        <taxon>Hypocreales</taxon>
        <taxon>Nectriaceae</taxon>
        <taxon>Cylindrodendrum</taxon>
    </lineage>
</organism>
<dbReference type="AlphaFoldDB" id="A0A9P5HBE4"/>
<gene>
    <name evidence="4" type="ORF">G7Z17_g8329</name>
</gene>
<keyword evidence="1" id="KW-0677">Repeat</keyword>
<dbReference type="InterPro" id="IPR057027">
    <property type="entry name" value="TPR_mt"/>
</dbReference>
<dbReference type="InterPro" id="IPR011990">
    <property type="entry name" value="TPR-like_helical_dom_sf"/>
</dbReference>
<feature type="compositionally biased region" description="Polar residues" evidence="2">
    <location>
        <begin position="40"/>
        <end position="52"/>
    </location>
</feature>
<dbReference type="Gene3D" id="1.25.40.10">
    <property type="entry name" value="Tetratricopeptide repeat domain"/>
    <property type="match status" value="1"/>
</dbReference>
<dbReference type="PANTHER" id="PTHR47447:SF24">
    <property type="entry name" value="PENTATRICOPEPTIDE REPEAT-CONTAINING PROTEIN"/>
    <property type="match status" value="1"/>
</dbReference>
<comment type="caution">
    <text evidence="4">The sequence shown here is derived from an EMBL/GenBank/DDBJ whole genome shotgun (WGS) entry which is preliminary data.</text>
</comment>
<proteinExistence type="predicted"/>
<feature type="compositionally biased region" description="Low complexity" evidence="2">
    <location>
        <begin position="60"/>
        <end position="74"/>
    </location>
</feature>
<feature type="domain" description="Pentatricopeptide repeat-containing protein-mitochondrial" evidence="3">
    <location>
        <begin position="314"/>
        <end position="442"/>
    </location>
</feature>
<protein>
    <recommendedName>
        <fullName evidence="3">Pentatricopeptide repeat-containing protein-mitochondrial domain-containing protein</fullName>
    </recommendedName>
</protein>
<evidence type="ECO:0000256" key="1">
    <source>
        <dbReference type="ARBA" id="ARBA00022737"/>
    </source>
</evidence>
<dbReference type="Proteomes" id="UP000722485">
    <property type="component" value="Unassembled WGS sequence"/>
</dbReference>
<sequence length="600" mass="67351">MRRATLVYDGLWRCLCPAFDEHALPRALNASFLVRPAQPSPNRNRSVPSASLIQRRRHGTSTLDNADTADTADSPADFKSLDSFFQLAEKKLNKIQPKNDVLRNGNYGMVPDPHARIVRFVKFLITRRKYTPDAFIYECMMDAMTDPEGSALGVRNLLRDMDSQGISPTAAICYSALEALTVHPDYIMRQEVIDIMTKYWHEITMSAKQNIAIGMLRDGQHELALAKLTELHEGGEHIDLWVYDIFIVEFGSMGFLDEMLQLLRQRKYAKGTDDAFRSLLLHALDVFSQAYHQAGTKFVWEYVVSQPLLNPSNAIIENILGTAARHADTTLATEALGILSSRGRVPDHQYEALVDAFAAAEDMAGTLGVLAIMERNGASVQPGTTRRIYQAMKNNPWLITEASTALEEMRKNGLVPLEAIGVTIEAMAQVRGSEAAMPLYHETFALSGKRPGYGFLKELILNGTNGETLWALAKDYGVMVPKDRQLQEEDMKLYDRMIPACAQAGDFDRAFEYAERVMEAETSQAGASEEEHQSAWLLHPWVQPLVDHAVAAKDPRVWPIVDQMAKAREDRADMVQTILQRHRMDRRAEVLKTQKDGQTL</sequence>
<evidence type="ECO:0000259" key="3">
    <source>
        <dbReference type="Pfam" id="PF23276"/>
    </source>
</evidence>
<dbReference type="PANTHER" id="PTHR47447">
    <property type="entry name" value="OS03G0856100 PROTEIN"/>
    <property type="match status" value="1"/>
</dbReference>
<evidence type="ECO:0000313" key="4">
    <source>
        <dbReference type="EMBL" id="KAF7546576.1"/>
    </source>
</evidence>